<evidence type="ECO:0000256" key="2">
    <source>
        <dbReference type="ARBA" id="ARBA00022723"/>
    </source>
</evidence>
<dbReference type="InterPro" id="IPR006680">
    <property type="entry name" value="Amidohydro-rel"/>
</dbReference>
<accession>A0A6L6YGX3</accession>
<dbReference type="Gene3D" id="2.30.40.10">
    <property type="entry name" value="Urease, subunit C, domain 1"/>
    <property type="match status" value="1"/>
</dbReference>
<keyword evidence="4" id="KW-0862">Zinc</keyword>
<name>A0A6L6YGX3_9BURK</name>
<protein>
    <submittedName>
        <fullName evidence="6">Amidohydrolase family protein</fullName>
    </submittedName>
</protein>
<evidence type="ECO:0000256" key="3">
    <source>
        <dbReference type="ARBA" id="ARBA00022801"/>
    </source>
</evidence>
<dbReference type="AlphaFoldDB" id="A0A6L6YGX3"/>
<evidence type="ECO:0000256" key="1">
    <source>
        <dbReference type="ARBA" id="ARBA00006745"/>
    </source>
</evidence>
<dbReference type="GO" id="GO:0016814">
    <property type="term" value="F:hydrolase activity, acting on carbon-nitrogen (but not peptide) bonds, in cyclic amidines"/>
    <property type="evidence" value="ECO:0007669"/>
    <property type="project" value="UniProtKB-ARBA"/>
</dbReference>
<comment type="similarity">
    <text evidence="1">Belongs to the metallo-dependent hydrolases superfamily. ATZ/TRZ family.</text>
</comment>
<evidence type="ECO:0000259" key="5">
    <source>
        <dbReference type="Pfam" id="PF01979"/>
    </source>
</evidence>
<dbReference type="InterPro" id="IPR032466">
    <property type="entry name" value="Metal_Hydrolase"/>
</dbReference>
<dbReference type="PANTHER" id="PTHR43794">
    <property type="entry name" value="AMINOHYDROLASE SSNA-RELATED"/>
    <property type="match status" value="1"/>
</dbReference>
<dbReference type="InterPro" id="IPR050287">
    <property type="entry name" value="MTA/SAH_deaminase"/>
</dbReference>
<evidence type="ECO:0000313" key="6">
    <source>
        <dbReference type="EMBL" id="MVX56023.1"/>
    </source>
</evidence>
<dbReference type="Gene3D" id="3.20.20.140">
    <property type="entry name" value="Metal-dependent hydrolases"/>
    <property type="match status" value="1"/>
</dbReference>
<keyword evidence="3 6" id="KW-0378">Hydrolase</keyword>
<proteinExistence type="inferred from homology"/>
<dbReference type="SUPFAM" id="SSF51338">
    <property type="entry name" value="Composite domain of metallo-dependent hydrolases"/>
    <property type="match status" value="1"/>
</dbReference>
<comment type="caution">
    <text evidence="6">The sequence shown here is derived from an EMBL/GenBank/DDBJ whole genome shotgun (WGS) entry which is preliminary data.</text>
</comment>
<dbReference type="OrthoDB" id="9807210at2"/>
<feature type="domain" description="Amidohydrolase-related" evidence="5">
    <location>
        <begin position="59"/>
        <end position="405"/>
    </location>
</feature>
<dbReference type="PANTHER" id="PTHR43794:SF11">
    <property type="entry name" value="AMIDOHYDROLASE-RELATED DOMAIN-CONTAINING PROTEIN"/>
    <property type="match status" value="1"/>
</dbReference>
<dbReference type="RefSeq" id="WP_160334457.1">
    <property type="nucleotide sequence ID" value="NZ_WSRP01000004.1"/>
</dbReference>
<gene>
    <name evidence="6" type="ORF">E5987_02215</name>
</gene>
<dbReference type="Pfam" id="PF01979">
    <property type="entry name" value="Amidohydro_1"/>
    <property type="match status" value="1"/>
</dbReference>
<dbReference type="SUPFAM" id="SSF51556">
    <property type="entry name" value="Metallo-dependent hydrolases"/>
    <property type="match status" value="1"/>
</dbReference>
<dbReference type="EMBL" id="WSRP01000004">
    <property type="protein sequence ID" value="MVX56023.1"/>
    <property type="molecule type" value="Genomic_DNA"/>
</dbReference>
<evidence type="ECO:0000256" key="4">
    <source>
        <dbReference type="ARBA" id="ARBA00022833"/>
    </source>
</evidence>
<sequence>MKADKILIPRWIIPVVPRGAVLEGHFLAIRDGRISAIAPISELADFEADEIEQLENCALMPGLINCHTHASMNLLRCVGPDLTTPQWLTECIWPIEGKLMSPEFVYQGALLGGAEMIHGGTTMCHDMYFYGAEAARGLRGNGLRVVEGAFVIGFPSKEYSGEAQCLQGAEKLFASAADDDLLSINLAPHAPYSVSKEALQASMQLAQTLDTTWQIHLSETDEERENAIKAFGCSPVEYLSRIGCLNESTAAVHCVSLSDRDIEILSKSGASVIHCPVSNMRLGCGASPVAKLLEAGVNTALGTDGAASACTLSMFEQMRTAGMIAKGFSKDPCALNVNQIIEMATINGAKALKSDERVGSLEIGKDADLIAIDLSRFVTVPVLDVLSCLVYAVEAQCVYQVWVKGGCVVKKQHKSAQKSDLGELLTKSDLMSWQNRVCEILQDGSR</sequence>
<dbReference type="InterPro" id="IPR011059">
    <property type="entry name" value="Metal-dep_hydrolase_composite"/>
</dbReference>
<reference evidence="6 7" key="1">
    <citation type="submission" date="2019-12" db="EMBL/GenBank/DDBJ databases">
        <title>Microbes associate with the intestines of laboratory mice.</title>
        <authorList>
            <person name="Navarre W."/>
            <person name="Wong E."/>
        </authorList>
    </citation>
    <scope>NUCLEOTIDE SEQUENCE [LARGE SCALE GENOMIC DNA]</scope>
    <source>
        <strain evidence="6 7">NM82_D38</strain>
    </source>
</reference>
<dbReference type="FunFam" id="3.20.20.140:FF:000014">
    <property type="entry name" value="5-methylthioadenosine/S-adenosylhomocysteine deaminase"/>
    <property type="match status" value="1"/>
</dbReference>
<organism evidence="6 7">
    <name type="scientific">Parasutterella muris</name>
    <dbReference type="NCBI Taxonomy" id="2565572"/>
    <lineage>
        <taxon>Bacteria</taxon>
        <taxon>Pseudomonadati</taxon>
        <taxon>Pseudomonadota</taxon>
        <taxon>Betaproteobacteria</taxon>
        <taxon>Burkholderiales</taxon>
        <taxon>Sutterellaceae</taxon>
        <taxon>Parasutterella</taxon>
    </lineage>
</organism>
<dbReference type="Proteomes" id="UP000472580">
    <property type="component" value="Unassembled WGS sequence"/>
</dbReference>
<keyword evidence="7" id="KW-1185">Reference proteome</keyword>
<evidence type="ECO:0000313" key="7">
    <source>
        <dbReference type="Proteomes" id="UP000472580"/>
    </source>
</evidence>
<dbReference type="CDD" id="cd01298">
    <property type="entry name" value="ATZ_TRZ_like"/>
    <property type="match status" value="1"/>
</dbReference>
<keyword evidence="2" id="KW-0479">Metal-binding</keyword>
<dbReference type="GO" id="GO:0019239">
    <property type="term" value="F:deaminase activity"/>
    <property type="evidence" value="ECO:0007669"/>
    <property type="project" value="UniProtKB-ARBA"/>
</dbReference>
<dbReference type="GO" id="GO:0046872">
    <property type="term" value="F:metal ion binding"/>
    <property type="evidence" value="ECO:0007669"/>
    <property type="project" value="UniProtKB-KW"/>
</dbReference>